<gene>
    <name evidence="1" type="ORF">H2198_010300</name>
</gene>
<organism evidence="1 2">
    <name type="scientific">Neophaeococcomyces mojaviensis</name>
    <dbReference type="NCBI Taxonomy" id="3383035"/>
    <lineage>
        <taxon>Eukaryota</taxon>
        <taxon>Fungi</taxon>
        <taxon>Dikarya</taxon>
        <taxon>Ascomycota</taxon>
        <taxon>Pezizomycotina</taxon>
        <taxon>Eurotiomycetes</taxon>
        <taxon>Chaetothyriomycetidae</taxon>
        <taxon>Chaetothyriales</taxon>
        <taxon>Chaetothyriales incertae sedis</taxon>
        <taxon>Neophaeococcomyces</taxon>
    </lineage>
</organism>
<dbReference type="Proteomes" id="UP001172386">
    <property type="component" value="Unassembled WGS sequence"/>
</dbReference>
<name>A0ACC2ZRZ3_9EURO</name>
<dbReference type="EMBL" id="JAPDRQ010000346">
    <property type="protein sequence ID" value="KAJ9650390.1"/>
    <property type="molecule type" value="Genomic_DNA"/>
</dbReference>
<evidence type="ECO:0000313" key="2">
    <source>
        <dbReference type="Proteomes" id="UP001172386"/>
    </source>
</evidence>
<keyword evidence="2" id="KW-1185">Reference proteome</keyword>
<evidence type="ECO:0000313" key="1">
    <source>
        <dbReference type="EMBL" id="KAJ9650390.1"/>
    </source>
</evidence>
<comment type="caution">
    <text evidence="1">The sequence shown here is derived from an EMBL/GenBank/DDBJ whole genome shotgun (WGS) entry which is preliminary data.</text>
</comment>
<sequence>MSISPNGAPLGTQGITDLADTPSWRSPTEYVDPLTGRSWRADTLHDLLALLEENDVRLFDNAEMDRLGKTLGNGKAPKFDPSQQWERLLIRLDHYKEPIDEVRRIIVEALANPNVTIVENKGQGRVREFDFKGRRAVIAHQVHYDQDRGPHFMAQVHVSGLDAHGNVLPRASFRKAEHQEVMVKQINEALARHGFAPLVFSARGADYGTTVAQQKAQLTPKQAEEYREAAEKGELPPLQEEDEALADAEAMPASSRKEMLRQAAQQAGAEAATLFAQAAQRQKQNAMYRTALRALENEEQHLARIGTLTAKLEEATANAEQAEAQHAATVAEQATVIEQTQVRATELAEQLETTAGQLSETAAVLETTEADLADAQASLAAAMAAKGELETSLAGVRDELATATAEIEQLENRLENSQTALAQAKEQNTQLVRALDTERLERKNEAQAAEAELAEVRQELASERKAREKLESQLETTRSGLADERTAHNAVKVELQAETRRAEAEAKRAGTAETAAAKAQSELAALREQLASVQAQAKAHAADLERERLAREQAEQTARVALSAQATAEAQRDARPTQSDLQAALSAQAKAEAQRDALADRLEQLTKPQDPAPGSNGPAA</sequence>
<proteinExistence type="predicted"/>
<reference evidence="1" key="1">
    <citation type="submission" date="2022-10" db="EMBL/GenBank/DDBJ databases">
        <title>Culturing micro-colonial fungi from biological soil crusts in the Mojave desert and describing Neophaeococcomyces mojavensis, and introducing the new genera and species Taxawa tesnikishii.</title>
        <authorList>
            <person name="Kurbessoian T."/>
            <person name="Stajich J.E."/>
        </authorList>
    </citation>
    <scope>NUCLEOTIDE SEQUENCE</scope>
    <source>
        <strain evidence="1">JES_112</strain>
    </source>
</reference>
<accession>A0ACC2ZRZ3</accession>
<protein>
    <submittedName>
        <fullName evidence="1">Uncharacterized protein</fullName>
    </submittedName>
</protein>